<evidence type="ECO:0000313" key="2">
    <source>
        <dbReference type="EMBL" id="PON31514.1"/>
    </source>
</evidence>
<dbReference type="AlphaFoldDB" id="A0A2P5A4R4"/>
<gene>
    <name evidence="2" type="ORF">PanWU01x14_369340</name>
</gene>
<feature type="compositionally biased region" description="Low complexity" evidence="1">
    <location>
        <begin position="59"/>
        <end position="68"/>
    </location>
</feature>
<comment type="caution">
    <text evidence="2">The sequence shown here is derived from an EMBL/GenBank/DDBJ whole genome shotgun (WGS) entry which is preliminary data.</text>
</comment>
<feature type="region of interest" description="Disordered" evidence="1">
    <location>
        <begin position="35"/>
        <end position="71"/>
    </location>
</feature>
<feature type="region of interest" description="Disordered" evidence="1">
    <location>
        <begin position="102"/>
        <end position="131"/>
    </location>
</feature>
<feature type="non-terminal residue" evidence="2">
    <location>
        <position position="1"/>
    </location>
</feature>
<accession>A0A2P5A4R4</accession>
<sequence length="148" mass="16494">TNLRPEIRTRLEPFPITTLIEAYGIAQRIEATLTGDRGTTGGYKGKGTDRKIKKGRWQGQGSQSSGSSDSFISTESEHFTLYSYHYCGQRGNFRRNCPQFLQTLSPTTRGPQGSQATSMPIPSQQTRPAHFQSSALTFNSPVQHQYHP</sequence>
<keyword evidence="3" id="KW-1185">Reference proteome</keyword>
<name>A0A2P5A4R4_PARAD</name>
<evidence type="ECO:0008006" key="4">
    <source>
        <dbReference type="Google" id="ProtNLM"/>
    </source>
</evidence>
<reference evidence="3" key="1">
    <citation type="submission" date="2016-06" db="EMBL/GenBank/DDBJ databases">
        <title>Parallel loss of symbiosis genes in relatives of nitrogen-fixing non-legume Parasponia.</title>
        <authorList>
            <person name="Van Velzen R."/>
            <person name="Holmer R."/>
            <person name="Bu F."/>
            <person name="Rutten L."/>
            <person name="Van Zeijl A."/>
            <person name="Liu W."/>
            <person name="Santuari L."/>
            <person name="Cao Q."/>
            <person name="Sharma T."/>
            <person name="Shen D."/>
            <person name="Roswanjaya Y."/>
            <person name="Wardhani T."/>
            <person name="Kalhor M.S."/>
            <person name="Jansen J."/>
            <person name="Van den Hoogen J."/>
            <person name="Gungor B."/>
            <person name="Hartog M."/>
            <person name="Hontelez J."/>
            <person name="Verver J."/>
            <person name="Yang W.-C."/>
            <person name="Schijlen E."/>
            <person name="Repin R."/>
            <person name="Schilthuizen M."/>
            <person name="Schranz E."/>
            <person name="Heidstra R."/>
            <person name="Miyata K."/>
            <person name="Fedorova E."/>
            <person name="Kohlen W."/>
            <person name="Bisseling T."/>
            <person name="Smit S."/>
            <person name="Geurts R."/>
        </authorList>
    </citation>
    <scope>NUCLEOTIDE SEQUENCE [LARGE SCALE GENOMIC DNA]</scope>
    <source>
        <strain evidence="3">cv. WU1-14</strain>
    </source>
</reference>
<dbReference type="Proteomes" id="UP000237105">
    <property type="component" value="Unassembled WGS sequence"/>
</dbReference>
<evidence type="ECO:0000256" key="1">
    <source>
        <dbReference type="SAM" id="MobiDB-lite"/>
    </source>
</evidence>
<evidence type="ECO:0000313" key="3">
    <source>
        <dbReference type="Proteomes" id="UP000237105"/>
    </source>
</evidence>
<organism evidence="2 3">
    <name type="scientific">Parasponia andersonii</name>
    <name type="common">Sponia andersonii</name>
    <dbReference type="NCBI Taxonomy" id="3476"/>
    <lineage>
        <taxon>Eukaryota</taxon>
        <taxon>Viridiplantae</taxon>
        <taxon>Streptophyta</taxon>
        <taxon>Embryophyta</taxon>
        <taxon>Tracheophyta</taxon>
        <taxon>Spermatophyta</taxon>
        <taxon>Magnoliopsida</taxon>
        <taxon>eudicotyledons</taxon>
        <taxon>Gunneridae</taxon>
        <taxon>Pentapetalae</taxon>
        <taxon>rosids</taxon>
        <taxon>fabids</taxon>
        <taxon>Rosales</taxon>
        <taxon>Cannabaceae</taxon>
        <taxon>Parasponia</taxon>
    </lineage>
</organism>
<dbReference type="EMBL" id="JXTB01001015">
    <property type="protein sequence ID" value="PON31514.1"/>
    <property type="molecule type" value="Genomic_DNA"/>
</dbReference>
<protein>
    <recommendedName>
        <fullName evidence="4">Zinc finger, CCHC-type</fullName>
    </recommendedName>
</protein>
<proteinExistence type="predicted"/>